<reference evidence="1 2" key="2">
    <citation type="journal article" date="2022" name="Mol. Ecol. Resour.">
        <title>The genomes of chicory, endive, great burdock and yacon provide insights into Asteraceae paleo-polyploidization history and plant inulin production.</title>
        <authorList>
            <person name="Fan W."/>
            <person name="Wang S."/>
            <person name="Wang H."/>
            <person name="Wang A."/>
            <person name="Jiang F."/>
            <person name="Liu H."/>
            <person name="Zhao H."/>
            <person name="Xu D."/>
            <person name="Zhang Y."/>
        </authorList>
    </citation>
    <scope>NUCLEOTIDE SEQUENCE [LARGE SCALE GENOMIC DNA]</scope>
    <source>
        <strain evidence="2">cv. Punajuju</strain>
        <tissue evidence="1">Leaves</tissue>
    </source>
</reference>
<organism evidence="1 2">
    <name type="scientific">Cichorium intybus</name>
    <name type="common">Chicory</name>
    <dbReference type="NCBI Taxonomy" id="13427"/>
    <lineage>
        <taxon>Eukaryota</taxon>
        <taxon>Viridiplantae</taxon>
        <taxon>Streptophyta</taxon>
        <taxon>Embryophyta</taxon>
        <taxon>Tracheophyta</taxon>
        <taxon>Spermatophyta</taxon>
        <taxon>Magnoliopsida</taxon>
        <taxon>eudicotyledons</taxon>
        <taxon>Gunneridae</taxon>
        <taxon>Pentapetalae</taxon>
        <taxon>asterids</taxon>
        <taxon>campanulids</taxon>
        <taxon>Asterales</taxon>
        <taxon>Asteraceae</taxon>
        <taxon>Cichorioideae</taxon>
        <taxon>Cichorieae</taxon>
        <taxon>Cichoriinae</taxon>
        <taxon>Cichorium</taxon>
    </lineage>
</organism>
<dbReference type="Proteomes" id="UP001055811">
    <property type="component" value="Linkage Group LG06"/>
</dbReference>
<gene>
    <name evidence="1" type="ORF">L2E82_31870</name>
</gene>
<reference evidence="2" key="1">
    <citation type="journal article" date="2022" name="Mol. Ecol. Resour.">
        <title>The genomes of chicory, endive, great burdock and yacon provide insights into Asteraceae palaeo-polyploidization history and plant inulin production.</title>
        <authorList>
            <person name="Fan W."/>
            <person name="Wang S."/>
            <person name="Wang H."/>
            <person name="Wang A."/>
            <person name="Jiang F."/>
            <person name="Liu H."/>
            <person name="Zhao H."/>
            <person name="Xu D."/>
            <person name="Zhang Y."/>
        </authorList>
    </citation>
    <scope>NUCLEOTIDE SEQUENCE [LARGE SCALE GENOMIC DNA]</scope>
    <source>
        <strain evidence="2">cv. Punajuju</strain>
    </source>
</reference>
<proteinExistence type="predicted"/>
<evidence type="ECO:0000313" key="1">
    <source>
        <dbReference type="EMBL" id="KAI3720872.1"/>
    </source>
</evidence>
<protein>
    <submittedName>
        <fullName evidence="1">Uncharacterized protein</fullName>
    </submittedName>
</protein>
<accession>A0ACB9BEQ3</accession>
<sequence length="300" mass="33084">MASPDQFSALDLIRQHLLIDDPSFLQTYSVHSDNDSNSIQTSDFLFPQISSNSSSCSSSSPVFEAYSNSVPDEQFKFNVKLEPAVYKKSWKQSRGSSGNSFNERKPSLNISIPFPPAVIKKPAVAEKVEGVEEKRHYRGVRQRPWGKFAAEIRDPNKKGTRVWLGTFDTAVEAAKAYDRAAFKLRGSKAILNFPLEIGNLNEAAEMPVTKSNSRKRVARETEVEERDSRKEVKVETETDSDTAESSSVKTTDAALGPLTPSCWTTIWDFGDGDGNGKGIFEVPPLSPYPAVGFSSGCMVI</sequence>
<evidence type="ECO:0000313" key="2">
    <source>
        <dbReference type="Proteomes" id="UP001055811"/>
    </source>
</evidence>
<keyword evidence="2" id="KW-1185">Reference proteome</keyword>
<dbReference type="EMBL" id="CM042014">
    <property type="protein sequence ID" value="KAI3720872.1"/>
    <property type="molecule type" value="Genomic_DNA"/>
</dbReference>
<comment type="caution">
    <text evidence="1">The sequence shown here is derived from an EMBL/GenBank/DDBJ whole genome shotgun (WGS) entry which is preliminary data.</text>
</comment>
<name>A0ACB9BEQ3_CICIN</name>